<evidence type="ECO:0000256" key="2">
    <source>
        <dbReference type="ARBA" id="ARBA00022723"/>
    </source>
</evidence>
<dbReference type="Gene3D" id="1.10.600.10">
    <property type="entry name" value="Farnesyl Diphosphate Synthase"/>
    <property type="match status" value="1"/>
</dbReference>
<keyword evidence="3" id="KW-0460">Magnesium</keyword>
<comment type="caution">
    <text evidence="5">The sequence shown here is derived from an EMBL/GenBank/DDBJ whole genome shotgun (WGS) entry which is preliminary data.</text>
</comment>
<proteinExistence type="predicted"/>
<feature type="domain" description="Terpene synthase metal-binding" evidence="4">
    <location>
        <begin position="98"/>
        <end position="315"/>
    </location>
</feature>
<dbReference type="Gene3D" id="1.50.10.130">
    <property type="entry name" value="Terpene synthase, N-terminal domain"/>
    <property type="match status" value="1"/>
</dbReference>
<dbReference type="Proteomes" id="UP001153076">
    <property type="component" value="Unassembled WGS sequence"/>
</dbReference>
<evidence type="ECO:0000256" key="3">
    <source>
        <dbReference type="ARBA" id="ARBA00022842"/>
    </source>
</evidence>
<dbReference type="GO" id="GO:0000287">
    <property type="term" value="F:magnesium ion binding"/>
    <property type="evidence" value="ECO:0007669"/>
    <property type="project" value="InterPro"/>
</dbReference>
<evidence type="ECO:0000313" key="6">
    <source>
        <dbReference type="Proteomes" id="UP001153076"/>
    </source>
</evidence>
<dbReference type="PANTHER" id="PTHR31739:SF25">
    <property type="entry name" value="(E,E)-GERANYLLINALOOL SYNTHASE"/>
    <property type="match status" value="1"/>
</dbReference>
<evidence type="ECO:0000256" key="1">
    <source>
        <dbReference type="ARBA" id="ARBA00001946"/>
    </source>
</evidence>
<dbReference type="InterPro" id="IPR036965">
    <property type="entry name" value="Terpene_synth_N_sf"/>
</dbReference>
<dbReference type="InterPro" id="IPR050148">
    <property type="entry name" value="Terpene_synthase-like"/>
</dbReference>
<name>A0A9Q1JX58_9CARY</name>
<dbReference type="EMBL" id="JAKOGI010000603">
    <property type="protein sequence ID" value="KAJ8432482.1"/>
    <property type="molecule type" value="Genomic_DNA"/>
</dbReference>
<dbReference type="GO" id="GO:0010333">
    <property type="term" value="F:terpene synthase activity"/>
    <property type="evidence" value="ECO:0007669"/>
    <property type="project" value="InterPro"/>
</dbReference>
<dbReference type="OrthoDB" id="2343925at2759"/>
<keyword evidence="2" id="KW-0479">Metal-binding</keyword>
<gene>
    <name evidence="5" type="ORF">Cgig2_012700</name>
</gene>
<reference evidence="5" key="1">
    <citation type="submission" date="2022-04" db="EMBL/GenBank/DDBJ databases">
        <title>Carnegiea gigantea Genome sequencing and assembly v2.</title>
        <authorList>
            <person name="Copetti D."/>
            <person name="Sanderson M.J."/>
            <person name="Burquez A."/>
            <person name="Wojciechowski M.F."/>
        </authorList>
    </citation>
    <scope>NUCLEOTIDE SEQUENCE</scope>
    <source>
        <strain evidence="5">SGP5-SGP5p</strain>
        <tissue evidence="5">Aerial part</tissue>
    </source>
</reference>
<sequence>MARMDHLENRRWIEESRQRALWLGKAFIRCIDNKDLLRLAMENYERRQLVYSKELQELRKKAVERLLRRRRVWSTRHPSRADLMGMVEFLASSWCKALGLMDMGFAREKTVYSFAIASSVSFLCEIDSNVRLTITKAAILIVIVDDVFDVKGTIDELRILTTAVQSELIFDALDFITKEVVKKYFDHHGIDIMDNLRQIWYETFSSWLVESTWSKLGKVPFMASCLKNEMISLRTQWFFMLHALLTPTISPLDLNPPRYKEITKFLMISCCLLNDIQGYEDGKVNAVMLYLRENPDSNIGDAIGYLQNILENTKMEVLEHTLIKDAGNLPNSFKMLHLACLKVFQMFYNSTNHFDSKDSLHNDINKAIFTPLEIEEETHNFRPPNPKRLFSHPLKKVVLAPVSNRIRYINLKHDYSQRTSFANPHIISRGNYHVAMTE</sequence>
<dbReference type="InterPro" id="IPR008949">
    <property type="entry name" value="Isoprenoid_synthase_dom_sf"/>
</dbReference>
<comment type="cofactor">
    <cofactor evidence="1">
        <name>Mg(2+)</name>
        <dbReference type="ChEBI" id="CHEBI:18420"/>
    </cofactor>
</comment>
<protein>
    <recommendedName>
        <fullName evidence="4">Terpene synthase metal-binding domain-containing protein</fullName>
    </recommendedName>
</protein>
<dbReference type="SUPFAM" id="SSF48576">
    <property type="entry name" value="Terpenoid synthases"/>
    <property type="match status" value="1"/>
</dbReference>
<keyword evidence="6" id="KW-1185">Reference proteome</keyword>
<dbReference type="PANTHER" id="PTHR31739">
    <property type="entry name" value="ENT-COPALYL DIPHOSPHATE SYNTHASE, CHLOROPLASTIC"/>
    <property type="match status" value="1"/>
</dbReference>
<organism evidence="5 6">
    <name type="scientific">Carnegiea gigantea</name>
    <dbReference type="NCBI Taxonomy" id="171969"/>
    <lineage>
        <taxon>Eukaryota</taxon>
        <taxon>Viridiplantae</taxon>
        <taxon>Streptophyta</taxon>
        <taxon>Embryophyta</taxon>
        <taxon>Tracheophyta</taxon>
        <taxon>Spermatophyta</taxon>
        <taxon>Magnoliopsida</taxon>
        <taxon>eudicotyledons</taxon>
        <taxon>Gunneridae</taxon>
        <taxon>Pentapetalae</taxon>
        <taxon>Caryophyllales</taxon>
        <taxon>Cactineae</taxon>
        <taxon>Cactaceae</taxon>
        <taxon>Cactoideae</taxon>
        <taxon>Echinocereeae</taxon>
        <taxon>Carnegiea</taxon>
    </lineage>
</organism>
<accession>A0A9Q1JX58</accession>
<evidence type="ECO:0000259" key="4">
    <source>
        <dbReference type="Pfam" id="PF03936"/>
    </source>
</evidence>
<dbReference type="AlphaFoldDB" id="A0A9Q1JX58"/>
<dbReference type="Pfam" id="PF03936">
    <property type="entry name" value="Terpene_synth_C"/>
    <property type="match status" value="1"/>
</dbReference>
<evidence type="ECO:0000313" key="5">
    <source>
        <dbReference type="EMBL" id="KAJ8432482.1"/>
    </source>
</evidence>
<dbReference type="GO" id="GO:0016102">
    <property type="term" value="P:diterpenoid biosynthetic process"/>
    <property type="evidence" value="ECO:0007669"/>
    <property type="project" value="TreeGrafter"/>
</dbReference>
<dbReference type="InterPro" id="IPR005630">
    <property type="entry name" value="Terpene_synthase_metal-bd"/>
</dbReference>